<feature type="domain" description="Peptidase C14 caspase" evidence="1">
    <location>
        <begin position="9"/>
        <end position="126"/>
    </location>
</feature>
<dbReference type="EMBL" id="PVTE01000008">
    <property type="protein sequence ID" value="PRY39331.1"/>
    <property type="molecule type" value="Genomic_DNA"/>
</dbReference>
<evidence type="ECO:0000313" key="3">
    <source>
        <dbReference type="Proteomes" id="UP000238375"/>
    </source>
</evidence>
<dbReference type="SUPFAM" id="SSF52129">
    <property type="entry name" value="Caspase-like"/>
    <property type="match status" value="1"/>
</dbReference>
<dbReference type="PANTHER" id="PTHR22576">
    <property type="entry name" value="MUCOSA ASSOCIATED LYMPHOID TISSUE LYMPHOMA TRANSLOCATION PROTEIN 1/PARACASPASE"/>
    <property type="match status" value="1"/>
</dbReference>
<accession>A0A2T0T102</accession>
<dbReference type="GO" id="GO:0006508">
    <property type="term" value="P:proteolysis"/>
    <property type="evidence" value="ECO:0007669"/>
    <property type="project" value="InterPro"/>
</dbReference>
<dbReference type="PANTHER" id="PTHR22576:SF37">
    <property type="entry name" value="MUCOSA-ASSOCIATED LYMPHOID TISSUE LYMPHOMA TRANSLOCATION PROTEIN 1"/>
    <property type="match status" value="1"/>
</dbReference>
<reference evidence="2 3" key="1">
    <citation type="submission" date="2018-03" db="EMBL/GenBank/DDBJ databases">
        <title>Genomic Encyclopedia of Archaeal and Bacterial Type Strains, Phase II (KMG-II): from individual species to whole genera.</title>
        <authorList>
            <person name="Goeker M."/>
        </authorList>
    </citation>
    <scope>NUCLEOTIDE SEQUENCE [LARGE SCALE GENOMIC DNA]</scope>
    <source>
        <strain evidence="2 3">DSM 28354</strain>
    </source>
</reference>
<keyword evidence="3" id="KW-1185">Reference proteome</keyword>
<dbReference type="InterPro" id="IPR011600">
    <property type="entry name" value="Pept_C14_caspase"/>
</dbReference>
<name>A0A2T0T102_9BACT</name>
<comment type="caution">
    <text evidence="2">The sequence shown here is derived from an EMBL/GenBank/DDBJ whole genome shotgun (WGS) entry which is preliminary data.</text>
</comment>
<dbReference type="InterPro" id="IPR029030">
    <property type="entry name" value="Caspase-like_dom_sf"/>
</dbReference>
<gene>
    <name evidence="2" type="ORF">CLV58_108221</name>
</gene>
<evidence type="ECO:0000313" key="2">
    <source>
        <dbReference type="EMBL" id="PRY39331.1"/>
    </source>
</evidence>
<dbReference type="Proteomes" id="UP000238375">
    <property type="component" value="Unassembled WGS sequence"/>
</dbReference>
<proteinExistence type="predicted"/>
<dbReference type="GO" id="GO:0004197">
    <property type="term" value="F:cysteine-type endopeptidase activity"/>
    <property type="evidence" value="ECO:0007669"/>
    <property type="project" value="InterPro"/>
</dbReference>
<dbReference type="Pfam" id="PF00656">
    <property type="entry name" value="Peptidase_C14"/>
    <property type="match status" value="1"/>
</dbReference>
<dbReference type="InterPro" id="IPR052039">
    <property type="entry name" value="Caspase-related_regulators"/>
</dbReference>
<dbReference type="AlphaFoldDB" id="A0A2T0T102"/>
<sequence length="384" mass="43663">MNEYHCRQTCIQLTDLLKIYKKNPDKVNIAIIDACRKSFERGGIIANSPIQAPRGSLIAFSTSPNEGASDVGFEGHSIFTGALLNYVGREHLSVEELFKKVRKTVYNVSGGKQTSWEHTSLIGDFYFNTGQLTHSQMIPYSEEVVKDAKYSKNDDFGCLIAKIKSYDWNIQNPAILEVLRIKLSKLDKNQQFVLGRNILQASGAANEAKIFMNSLPSSLRKYQIDGENHVLNGILFEIYFDSRGEFRKSNTKKYFIDKILNLRKDETFYKSFSFLSNLLHTVDYNLIYIPGSIDEIIDIDVIANVETVTSASGKEIEYQVISRLTFNSVDILNDIYKYNVRGKDDLYLKEILGNFLTAPAELIHIHSNIGLKKIMISKDLEDDF</sequence>
<organism evidence="2 3">
    <name type="scientific">Spirosoma oryzae</name>
    <dbReference type="NCBI Taxonomy" id="1469603"/>
    <lineage>
        <taxon>Bacteria</taxon>
        <taxon>Pseudomonadati</taxon>
        <taxon>Bacteroidota</taxon>
        <taxon>Cytophagia</taxon>
        <taxon>Cytophagales</taxon>
        <taxon>Cytophagaceae</taxon>
        <taxon>Spirosoma</taxon>
    </lineage>
</organism>
<dbReference type="Gene3D" id="3.40.50.1460">
    <property type="match status" value="1"/>
</dbReference>
<evidence type="ECO:0000259" key="1">
    <source>
        <dbReference type="Pfam" id="PF00656"/>
    </source>
</evidence>
<protein>
    <submittedName>
        <fullName evidence="2">Caspase domain-containing protein</fullName>
    </submittedName>
</protein>